<dbReference type="CDD" id="cd15535">
    <property type="entry name" value="PHD1_Rco1"/>
    <property type="match status" value="1"/>
</dbReference>
<evidence type="ECO:0000256" key="2">
    <source>
        <dbReference type="ARBA" id="ARBA00022771"/>
    </source>
</evidence>
<feature type="compositionally biased region" description="Acidic residues" evidence="5">
    <location>
        <begin position="1418"/>
        <end position="1431"/>
    </location>
</feature>
<protein>
    <recommendedName>
        <fullName evidence="6">PHD-type domain-containing protein</fullName>
    </recommendedName>
</protein>
<feature type="region of interest" description="Disordered" evidence="5">
    <location>
        <begin position="1399"/>
        <end position="1451"/>
    </location>
</feature>
<dbReference type="InParanoid" id="A0A2J6SVN5"/>
<keyword evidence="2 4" id="KW-0863">Zinc-finger</keyword>
<name>A0A2J6SVN5_9HELO</name>
<keyword evidence="1" id="KW-0479">Metal-binding</keyword>
<feature type="compositionally biased region" description="Low complexity" evidence="5">
    <location>
        <begin position="178"/>
        <end position="187"/>
    </location>
</feature>
<keyword evidence="8" id="KW-1185">Reference proteome</keyword>
<dbReference type="PANTHER" id="PTHR47636:SF1">
    <property type="entry name" value="TRANSCRIPTIONAL REGULATORY PROTEIN RCO1"/>
    <property type="match status" value="1"/>
</dbReference>
<feature type="compositionally biased region" description="Polar residues" evidence="5">
    <location>
        <begin position="408"/>
        <end position="419"/>
    </location>
</feature>
<feature type="region of interest" description="Disordered" evidence="5">
    <location>
        <begin position="848"/>
        <end position="883"/>
    </location>
</feature>
<feature type="region of interest" description="Disordered" evidence="5">
    <location>
        <begin position="94"/>
        <end position="208"/>
    </location>
</feature>
<dbReference type="InterPro" id="IPR013083">
    <property type="entry name" value="Znf_RING/FYVE/PHD"/>
</dbReference>
<feature type="compositionally biased region" description="Low complexity" evidence="5">
    <location>
        <begin position="345"/>
        <end position="365"/>
    </location>
</feature>
<dbReference type="GO" id="GO:0032221">
    <property type="term" value="C:Rpd3S complex"/>
    <property type="evidence" value="ECO:0007669"/>
    <property type="project" value="TreeGrafter"/>
</dbReference>
<dbReference type="InterPro" id="IPR019787">
    <property type="entry name" value="Znf_PHD-finger"/>
</dbReference>
<feature type="compositionally biased region" description="Low complexity" evidence="5">
    <location>
        <begin position="110"/>
        <end position="119"/>
    </location>
</feature>
<dbReference type="OrthoDB" id="5876363at2759"/>
<dbReference type="PROSITE" id="PS01359">
    <property type="entry name" value="ZF_PHD_1"/>
    <property type="match status" value="1"/>
</dbReference>
<evidence type="ECO:0000313" key="7">
    <source>
        <dbReference type="EMBL" id="PMD54827.1"/>
    </source>
</evidence>
<feature type="compositionally biased region" description="Basic residues" evidence="5">
    <location>
        <begin position="712"/>
        <end position="722"/>
    </location>
</feature>
<reference evidence="7 8" key="1">
    <citation type="submission" date="2016-04" db="EMBL/GenBank/DDBJ databases">
        <title>A degradative enzymes factory behind the ericoid mycorrhizal symbiosis.</title>
        <authorList>
            <consortium name="DOE Joint Genome Institute"/>
            <person name="Martino E."/>
            <person name="Morin E."/>
            <person name="Grelet G."/>
            <person name="Kuo A."/>
            <person name="Kohler A."/>
            <person name="Daghino S."/>
            <person name="Barry K."/>
            <person name="Choi C."/>
            <person name="Cichocki N."/>
            <person name="Clum A."/>
            <person name="Copeland A."/>
            <person name="Hainaut M."/>
            <person name="Haridas S."/>
            <person name="Labutti K."/>
            <person name="Lindquist E."/>
            <person name="Lipzen A."/>
            <person name="Khouja H.-R."/>
            <person name="Murat C."/>
            <person name="Ohm R."/>
            <person name="Olson A."/>
            <person name="Spatafora J."/>
            <person name="Veneault-Fourrey C."/>
            <person name="Henrissat B."/>
            <person name="Grigoriev I."/>
            <person name="Martin F."/>
            <person name="Perotto S."/>
        </authorList>
    </citation>
    <scope>NUCLEOTIDE SEQUENCE [LARGE SCALE GENOMIC DNA]</scope>
    <source>
        <strain evidence="7 8">E</strain>
    </source>
</reference>
<organism evidence="7 8">
    <name type="scientific">Hyaloscypha bicolor E</name>
    <dbReference type="NCBI Taxonomy" id="1095630"/>
    <lineage>
        <taxon>Eukaryota</taxon>
        <taxon>Fungi</taxon>
        <taxon>Dikarya</taxon>
        <taxon>Ascomycota</taxon>
        <taxon>Pezizomycotina</taxon>
        <taxon>Leotiomycetes</taxon>
        <taxon>Helotiales</taxon>
        <taxon>Hyaloscyphaceae</taxon>
        <taxon>Hyaloscypha</taxon>
        <taxon>Hyaloscypha bicolor</taxon>
    </lineage>
</organism>
<dbReference type="GO" id="GO:0008270">
    <property type="term" value="F:zinc ion binding"/>
    <property type="evidence" value="ECO:0007669"/>
    <property type="project" value="UniProtKB-KW"/>
</dbReference>
<feature type="region of interest" description="Disordered" evidence="5">
    <location>
        <begin position="570"/>
        <end position="611"/>
    </location>
</feature>
<feature type="compositionally biased region" description="Basic and acidic residues" evidence="5">
    <location>
        <begin position="646"/>
        <end position="658"/>
    </location>
</feature>
<feature type="compositionally biased region" description="Polar residues" evidence="5">
    <location>
        <begin position="755"/>
        <end position="767"/>
    </location>
</feature>
<feature type="compositionally biased region" description="Low complexity" evidence="5">
    <location>
        <begin position="429"/>
        <end position="438"/>
    </location>
</feature>
<accession>A0A2J6SVN5</accession>
<dbReference type="GeneID" id="36591730"/>
<dbReference type="InterPro" id="IPR052819">
    <property type="entry name" value="Chromatin_regulatory_protein"/>
</dbReference>
<feature type="compositionally biased region" description="Basic and acidic residues" evidence="5">
    <location>
        <begin position="674"/>
        <end position="683"/>
    </location>
</feature>
<dbReference type="Gene3D" id="2.30.30.1150">
    <property type="match status" value="1"/>
</dbReference>
<keyword evidence="3" id="KW-0862">Zinc</keyword>
<evidence type="ECO:0000256" key="5">
    <source>
        <dbReference type="SAM" id="MobiDB-lite"/>
    </source>
</evidence>
<dbReference type="GO" id="GO:0006357">
    <property type="term" value="P:regulation of transcription by RNA polymerase II"/>
    <property type="evidence" value="ECO:0007669"/>
    <property type="project" value="TreeGrafter"/>
</dbReference>
<dbReference type="SMART" id="SM00249">
    <property type="entry name" value="PHD"/>
    <property type="match status" value="2"/>
</dbReference>
<feature type="compositionally biased region" description="Polar residues" evidence="5">
    <location>
        <begin position="158"/>
        <end position="177"/>
    </location>
</feature>
<feature type="compositionally biased region" description="Low complexity" evidence="5">
    <location>
        <begin position="469"/>
        <end position="489"/>
    </location>
</feature>
<evidence type="ECO:0000313" key="8">
    <source>
        <dbReference type="Proteomes" id="UP000235371"/>
    </source>
</evidence>
<feature type="region of interest" description="Disordered" evidence="5">
    <location>
        <begin position="1"/>
        <end position="58"/>
    </location>
</feature>
<feature type="compositionally biased region" description="Acidic residues" evidence="5">
    <location>
        <begin position="1441"/>
        <end position="1451"/>
    </location>
</feature>
<feature type="compositionally biased region" description="Low complexity" evidence="5">
    <location>
        <begin position="697"/>
        <end position="711"/>
    </location>
</feature>
<feature type="region of interest" description="Disordered" evidence="5">
    <location>
        <begin position="1256"/>
        <end position="1310"/>
    </location>
</feature>
<feature type="compositionally biased region" description="Basic and acidic residues" evidence="5">
    <location>
        <begin position="94"/>
        <end position="103"/>
    </location>
</feature>
<feature type="region of interest" description="Disordered" evidence="5">
    <location>
        <begin position="286"/>
        <end position="317"/>
    </location>
</feature>
<feature type="domain" description="PHD-type" evidence="6">
    <location>
        <begin position="890"/>
        <end position="938"/>
    </location>
</feature>
<evidence type="ECO:0000256" key="1">
    <source>
        <dbReference type="ARBA" id="ARBA00022723"/>
    </source>
</evidence>
<dbReference type="CDD" id="cd15534">
    <property type="entry name" value="PHD2_PHF12_Rco1"/>
    <property type="match status" value="1"/>
</dbReference>
<dbReference type="InterPro" id="IPR011011">
    <property type="entry name" value="Znf_FYVE_PHD"/>
</dbReference>
<sequence length="1451" mass="154892">MSTPTPRPTRSRRASPFMPAPSNAAADGKITMADGSQRPKTALDGVWQEPPLPTPRASFVDAGIERHGVVQNMAPLGTHPTQKAMKMACRADEIPLGRRENPRRSGPSAVSTPSETVVTPEPPTNLARNRSASIKTVDEVESAPQTPQAPPSARKSVSRQSIGPQNNGQGVFQLQQSPILITTNLTRPTPPTPQAPPQAQIAGTPGPTLGADGLPLINLDKTDRVVEEAVQEAVDHQRWPTAYALRTLYDDHRSNPKIVRLIEAIYNGRASEASYVEFKGIMRQKKKEGKKDRTGEYYFNGDGSDPAPNAKATPPTPVIPAIPIQLIQPPPGPYVTPYRDMGPKSLSLVGRSSSASSAPPVTASPKEAEHEHEHISKKRRPNSFQPVNAEVNGTPAAADEAARAGSPLQANGGTNSAKSTPRKSRRARSQSTSSSLSSVDPDAFEGEDPMAGAGSSSVEAEAEADARATDTSAHAHAAHAAHAAPSLTRLGGHPLAGLGLGLRLGGAAKPHVSPYTSHNNFVAAASSAETLARSQAQPITAPLKKGPKTYIFQPTPSVAPVPLPLPQPASPALVAPSSSAKSPTTATSTSTLTTTANNNNNNPPPAATSTATSMAPAALLNSSSNSSATSFVHLPSSFKAKGLAKIKGDPYDPNDKTSRLRRRARETTNTVAGDIRDSFERHQVQVASAQETDSDGGDSVVPSKVSSSSSRRPPKVRLLNKPKTRETRQRNNYDSEDLSSPTLLAFPPDGAPGSRSVSRAGTPSTFGRPTRKARTGTGLRVKTSIHRGLVSREPHVLYFLSALNLAVFLPRALRIAVAQCDRPLPHRVHASLCDLIIRTRLSEDYANATSFDDSPMKKKGALPAGIPRASGERNSPTGNGAFSHSQDDNDDYCAACGGNGDLVCCDGCTRSFHFKCVDPPMIEGSFPDEWFCNVCQSRQPGARDPIPGTFGPLLFSLDEKNPSAFRLPKSIREYFVDVKTGADGEYEEAGTAKPKNNRGGYDEAPDYYRLKDAKGKTILCHNCHGAASPPNRMIIPCTFCGLSWHLDCLPNPLAKEPSPGRQWRCPAHVDDLLLQVPATLAPAHRFRRIKGASVIKPAISRGIKNNGYIEIESEPSEDEEEQGFYEQREYGHVYRLPEQGIKLDFISKVKREGGGYLPSRFATRPPKPVPRPTWNQRSVNQQQAALNLASLAAQEPLTGDLSQLIHTLLAEAPPQVIDLMAVDQVDEMTEKLPSHVITSMKHLFDKLYAKITPEAEDHQMHESAPASAPSSARASIRGSTTPAPASVRGSVTPAPVASVGGSARNSATPAPSVALVQAEAAIEPGNVTHQDASLELIEEAPIEDAIVEDAMIEETIADAATVELRQSEASPIEPAPLKAASVEAEPVKCVISAPVEVQAEASPVRETTPAPVQVLTETEPEPEPEKMDEDVVENHVGPQVQDEDHDTEMLL</sequence>
<dbReference type="STRING" id="1095630.A0A2J6SVN5"/>
<feature type="region of interest" description="Disordered" evidence="5">
    <location>
        <begin position="345"/>
        <end position="489"/>
    </location>
</feature>
<gene>
    <name evidence="7" type="ORF">K444DRAFT_633729</name>
</gene>
<dbReference type="RefSeq" id="XP_024731731.1">
    <property type="nucleotide sequence ID" value="XM_024883653.1"/>
</dbReference>
<feature type="region of interest" description="Disordered" evidence="5">
    <location>
        <begin position="644"/>
        <end position="776"/>
    </location>
</feature>
<dbReference type="Gene3D" id="3.30.40.10">
    <property type="entry name" value="Zinc/RING finger domain, C3HC4 (zinc finger)"/>
    <property type="match status" value="1"/>
</dbReference>
<feature type="compositionally biased region" description="Basic and acidic residues" evidence="5">
    <location>
        <begin position="723"/>
        <end position="733"/>
    </location>
</feature>
<evidence type="ECO:0000256" key="3">
    <source>
        <dbReference type="ARBA" id="ARBA00022833"/>
    </source>
</evidence>
<dbReference type="SUPFAM" id="SSF57903">
    <property type="entry name" value="FYVE/PHD zinc finger"/>
    <property type="match status" value="2"/>
</dbReference>
<dbReference type="Pfam" id="PF00628">
    <property type="entry name" value="PHD"/>
    <property type="match status" value="1"/>
</dbReference>
<proteinExistence type="predicted"/>
<evidence type="ECO:0000256" key="4">
    <source>
        <dbReference type="PROSITE-ProRule" id="PRU00146"/>
    </source>
</evidence>
<feature type="compositionally biased region" description="Low complexity" evidence="5">
    <location>
        <begin position="197"/>
        <end position="207"/>
    </location>
</feature>
<dbReference type="Proteomes" id="UP000235371">
    <property type="component" value="Unassembled WGS sequence"/>
</dbReference>
<evidence type="ECO:0000259" key="6">
    <source>
        <dbReference type="PROSITE" id="PS50016"/>
    </source>
</evidence>
<dbReference type="PROSITE" id="PS50016">
    <property type="entry name" value="ZF_PHD_2"/>
    <property type="match status" value="1"/>
</dbReference>
<dbReference type="InterPro" id="IPR001965">
    <property type="entry name" value="Znf_PHD"/>
</dbReference>
<feature type="compositionally biased region" description="Low complexity" evidence="5">
    <location>
        <begin position="1263"/>
        <end position="1275"/>
    </location>
</feature>
<dbReference type="PANTHER" id="PTHR47636">
    <property type="entry name" value="TRANSCRIPTIONAL REGULATORY PROTEIN RCO1"/>
    <property type="match status" value="1"/>
</dbReference>
<dbReference type="EMBL" id="KZ613856">
    <property type="protein sequence ID" value="PMD54827.1"/>
    <property type="molecule type" value="Genomic_DNA"/>
</dbReference>
<dbReference type="InterPro" id="IPR019786">
    <property type="entry name" value="Zinc_finger_PHD-type_CS"/>
</dbReference>
<feature type="compositionally biased region" description="Polar residues" evidence="5">
    <location>
        <begin position="872"/>
        <end position="883"/>
    </location>
</feature>